<dbReference type="EMBL" id="JBHTAJ010000007">
    <property type="protein sequence ID" value="MFC7178983.1"/>
    <property type="molecule type" value="Genomic_DNA"/>
</dbReference>
<dbReference type="RefSeq" id="WP_345704871.1">
    <property type="nucleotide sequence ID" value="NZ_BAABKV010000001.1"/>
</dbReference>
<feature type="domain" description="DUF1918" evidence="2">
    <location>
        <begin position="1"/>
        <end position="56"/>
    </location>
</feature>
<reference evidence="4" key="1">
    <citation type="journal article" date="2019" name="Int. J. Syst. Evol. Microbiol.">
        <title>The Global Catalogue of Microorganisms (GCM) 10K type strain sequencing project: providing services to taxonomists for standard genome sequencing and annotation.</title>
        <authorList>
            <consortium name="The Broad Institute Genomics Platform"/>
            <consortium name="The Broad Institute Genome Sequencing Center for Infectious Disease"/>
            <person name="Wu L."/>
            <person name="Ma J."/>
        </authorList>
    </citation>
    <scope>NUCLEOTIDE SEQUENCE [LARGE SCALE GENOMIC DNA]</scope>
    <source>
        <strain evidence="4">CGMCC 1.12859</strain>
    </source>
</reference>
<dbReference type="InterPro" id="IPR015035">
    <property type="entry name" value="DUF1918"/>
</dbReference>
<dbReference type="Pfam" id="PF08940">
    <property type="entry name" value="DUF1918"/>
    <property type="match status" value="1"/>
</dbReference>
<keyword evidence="4" id="KW-1185">Reference proteome</keyword>
<gene>
    <name evidence="3" type="ORF">ACFQMG_05320</name>
</gene>
<accession>A0ABW2FP46</accession>
<feature type="region of interest" description="Disordered" evidence="1">
    <location>
        <begin position="63"/>
        <end position="84"/>
    </location>
</feature>
<sequence>MRAEVGDRVIVRGTFTGVHDRDGKIVALHHADGTPPWDVLWSESGRTTLLFPGPDTILHHYAHEDGTEAAPPADPSEQLHTFAP</sequence>
<protein>
    <submittedName>
        <fullName evidence="3">DUF1918 domain-containing protein</fullName>
    </submittedName>
</protein>
<evidence type="ECO:0000256" key="1">
    <source>
        <dbReference type="SAM" id="MobiDB-lite"/>
    </source>
</evidence>
<dbReference type="Gene3D" id="2.30.30.440">
    <property type="entry name" value="Domain of unknown function DUF1918"/>
    <property type="match status" value="1"/>
</dbReference>
<dbReference type="Proteomes" id="UP001596435">
    <property type="component" value="Unassembled WGS sequence"/>
</dbReference>
<proteinExistence type="predicted"/>
<evidence type="ECO:0000313" key="4">
    <source>
        <dbReference type="Proteomes" id="UP001596435"/>
    </source>
</evidence>
<comment type="caution">
    <text evidence="3">The sequence shown here is derived from an EMBL/GenBank/DDBJ whole genome shotgun (WGS) entry which is preliminary data.</text>
</comment>
<evidence type="ECO:0000313" key="3">
    <source>
        <dbReference type="EMBL" id="MFC7178983.1"/>
    </source>
</evidence>
<name>A0ABW2FP46_9ACTN</name>
<organism evidence="3 4">
    <name type="scientific">Kitasatospora paranensis</name>
    <dbReference type="NCBI Taxonomy" id="258053"/>
    <lineage>
        <taxon>Bacteria</taxon>
        <taxon>Bacillati</taxon>
        <taxon>Actinomycetota</taxon>
        <taxon>Actinomycetes</taxon>
        <taxon>Kitasatosporales</taxon>
        <taxon>Streptomycetaceae</taxon>
        <taxon>Kitasatospora</taxon>
    </lineage>
</organism>
<dbReference type="SUPFAM" id="SSF50118">
    <property type="entry name" value="Cell growth inhibitor/plasmid maintenance toxic component"/>
    <property type="match status" value="1"/>
</dbReference>
<evidence type="ECO:0000259" key="2">
    <source>
        <dbReference type="Pfam" id="PF08940"/>
    </source>
</evidence>